<dbReference type="Gene3D" id="1.10.3730.20">
    <property type="match status" value="1"/>
</dbReference>
<dbReference type="PANTHER" id="PTHR32322:SF2">
    <property type="entry name" value="EAMA DOMAIN-CONTAINING PROTEIN"/>
    <property type="match status" value="1"/>
</dbReference>
<evidence type="ECO:0000256" key="1">
    <source>
        <dbReference type="ARBA" id="ARBA00004141"/>
    </source>
</evidence>
<feature type="transmembrane region" description="Helical" evidence="6">
    <location>
        <begin position="7"/>
        <end position="30"/>
    </location>
</feature>
<accession>A0ABX2C7K4</accession>
<organism evidence="8 9">
    <name type="scientific">Bradyrhizobium aeschynomenes</name>
    <dbReference type="NCBI Taxonomy" id="2734909"/>
    <lineage>
        <taxon>Bacteria</taxon>
        <taxon>Pseudomonadati</taxon>
        <taxon>Pseudomonadota</taxon>
        <taxon>Alphaproteobacteria</taxon>
        <taxon>Hyphomicrobiales</taxon>
        <taxon>Nitrobacteraceae</taxon>
        <taxon>Bradyrhizobium</taxon>
    </lineage>
</organism>
<dbReference type="EMBL" id="JABFDN010000001">
    <property type="protein sequence ID" value="NPU63555.1"/>
    <property type="molecule type" value="Genomic_DNA"/>
</dbReference>
<feature type="transmembrane region" description="Helical" evidence="6">
    <location>
        <begin position="69"/>
        <end position="87"/>
    </location>
</feature>
<feature type="transmembrane region" description="Helical" evidence="6">
    <location>
        <begin position="36"/>
        <end position="57"/>
    </location>
</feature>
<dbReference type="PANTHER" id="PTHR32322">
    <property type="entry name" value="INNER MEMBRANE TRANSPORTER"/>
    <property type="match status" value="1"/>
</dbReference>
<gene>
    <name evidence="8" type="ORF">HL667_00925</name>
</gene>
<evidence type="ECO:0000313" key="9">
    <source>
        <dbReference type="Proteomes" id="UP000886476"/>
    </source>
</evidence>
<protein>
    <submittedName>
        <fullName evidence="8">EamA family transporter</fullName>
    </submittedName>
</protein>
<dbReference type="Proteomes" id="UP000886476">
    <property type="component" value="Unassembled WGS sequence"/>
</dbReference>
<reference evidence="8" key="1">
    <citation type="submission" date="2020-05" db="EMBL/GenBank/DDBJ databases">
        <title>Nod-independent and nitrogen-fixing Bradyrhizobium aeschynomene sp. nov. isolated from nodules of Aeschynomene indica.</title>
        <authorList>
            <person name="Zhang Z."/>
        </authorList>
    </citation>
    <scope>NUCLEOTIDE SEQUENCE</scope>
    <source>
        <strain evidence="8">83012</strain>
    </source>
</reference>
<keyword evidence="9" id="KW-1185">Reference proteome</keyword>
<feature type="transmembrane region" description="Helical" evidence="6">
    <location>
        <begin position="274"/>
        <end position="292"/>
    </location>
</feature>
<evidence type="ECO:0000256" key="5">
    <source>
        <dbReference type="ARBA" id="ARBA00023136"/>
    </source>
</evidence>
<keyword evidence="3 6" id="KW-0812">Transmembrane</keyword>
<dbReference type="RefSeq" id="WP_172108119.1">
    <property type="nucleotide sequence ID" value="NZ_JABFDN010000001.1"/>
</dbReference>
<keyword evidence="5 6" id="KW-0472">Membrane</keyword>
<comment type="similarity">
    <text evidence="2">Belongs to the EamA transporter family.</text>
</comment>
<evidence type="ECO:0000256" key="6">
    <source>
        <dbReference type="SAM" id="Phobius"/>
    </source>
</evidence>
<proteinExistence type="inferred from homology"/>
<evidence type="ECO:0000256" key="4">
    <source>
        <dbReference type="ARBA" id="ARBA00022989"/>
    </source>
</evidence>
<evidence type="ECO:0000313" key="8">
    <source>
        <dbReference type="EMBL" id="NPU63555.1"/>
    </source>
</evidence>
<dbReference type="SUPFAM" id="SSF103481">
    <property type="entry name" value="Multidrug resistance efflux transporter EmrE"/>
    <property type="match status" value="2"/>
</dbReference>
<feature type="domain" description="EamA" evidence="7">
    <location>
        <begin position="14"/>
        <end position="140"/>
    </location>
</feature>
<dbReference type="InterPro" id="IPR000620">
    <property type="entry name" value="EamA_dom"/>
</dbReference>
<sequence length="301" mass="31125">MWTSNLAVPAAFAATYLVWGGTYLAVTVALDSIPPFLLMGSRSIAGGGLLLVAAWSANRTFDGRTAARAAACGLLLFVGCHGTLAYAQQRVPSGLAAVLLATIPFWIALIGAVLPGGHRPEWRQFVMLGLGLTGVALIVMGEGKGAAGAIGTMDLGLLLASALSWAVGSVLTERWSPPDREIAFSGHALLSGGLVLVAMSIGFGELGRFDISQVSGIGVGAWLYLTLAGTILAFVSYIWLLKRVPAPLAATYTFVNPVIALLLGWMVLGETFGVAMMIGALLVVVSIGGLLYSRAAAKPAR</sequence>
<feature type="domain" description="EamA" evidence="7">
    <location>
        <begin position="157"/>
        <end position="290"/>
    </location>
</feature>
<name>A0ABX2C7K4_9BRAD</name>
<evidence type="ECO:0000256" key="3">
    <source>
        <dbReference type="ARBA" id="ARBA00022692"/>
    </source>
</evidence>
<comment type="subcellular location">
    <subcellularLocation>
        <location evidence="1">Membrane</location>
        <topology evidence="1">Multi-pass membrane protein</topology>
    </subcellularLocation>
</comment>
<feature type="transmembrane region" description="Helical" evidence="6">
    <location>
        <begin position="93"/>
        <end position="113"/>
    </location>
</feature>
<feature type="transmembrane region" description="Helical" evidence="6">
    <location>
        <begin position="248"/>
        <end position="268"/>
    </location>
</feature>
<feature type="transmembrane region" description="Helical" evidence="6">
    <location>
        <begin position="147"/>
        <end position="170"/>
    </location>
</feature>
<comment type="caution">
    <text evidence="8">The sequence shown here is derived from an EMBL/GenBank/DDBJ whole genome shotgun (WGS) entry which is preliminary data.</text>
</comment>
<dbReference type="Pfam" id="PF00892">
    <property type="entry name" value="EamA"/>
    <property type="match status" value="2"/>
</dbReference>
<feature type="transmembrane region" description="Helical" evidence="6">
    <location>
        <begin position="221"/>
        <end position="241"/>
    </location>
</feature>
<evidence type="ECO:0000256" key="2">
    <source>
        <dbReference type="ARBA" id="ARBA00007362"/>
    </source>
</evidence>
<feature type="transmembrane region" description="Helical" evidence="6">
    <location>
        <begin position="125"/>
        <end position="141"/>
    </location>
</feature>
<feature type="transmembrane region" description="Helical" evidence="6">
    <location>
        <begin position="182"/>
        <end position="201"/>
    </location>
</feature>
<keyword evidence="4 6" id="KW-1133">Transmembrane helix</keyword>
<dbReference type="InterPro" id="IPR037185">
    <property type="entry name" value="EmrE-like"/>
</dbReference>
<dbReference type="InterPro" id="IPR050638">
    <property type="entry name" value="AA-Vitamin_Transporters"/>
</dbReference>
<evidence type="ECO:0000259" key="7">
    <source>
        <dbReference type="Pfam" id="PF00892"/>
    </source>
</evidence>